<dbReference type="PROSITE" id="PS51257">
    <property type="entry name" value="PROKAR_LIPOPROTEIN"/>
    <property type="match status" value="1"/>
</dbReference>
<dbReference type="NCBIfam" id="NF010723">
    <property type="entry name" value="PRK14125.1"/>
    <property type="match status" value="1"/>
</dbReference>
<sequence>MDMKKESLIFVSLFTAVISCCILFVSFAGKIEERKQYVKIEVQEGDTLWELADRIKGGKTADKHKFIEWVADKNNLPTSVIKPGDVLILPVAKQHSDQYQLAVVE</sequence>
<comment type="function">
    <text evidence="8">Inhibits cell division during the SOS response. Affects a later stage of the cell division protein assembly, after the assembly of the Z ring, by probably suppressing recruitment of FtsL and/or DivIC to the division machinery.</text>
</comment>
<reference evidence="10 11" key="1">
    <citation type="submission" date="2019-06" db="EMBL/GenBank/DDBJ databases">
        <title>Genome sequence analysis of &gt;100 Bacillus licheniformis strains suggests intrinsic resistance to this species.</title>
        <authorList>
            <person name="Wels M."/>
            <person name="Siezen R.J."/>
            <person name="Johansen E."/>
            <person name="Stuer-Lauridsen B."/>
            <person name="Bjerre K."/>
            <person name="Nielsen B.K.K."/>
        </authorList>
    </citation>
    <scope>NUCLEOTIDE SEQUENCE [LARGE SCALE GENOMIC DNA]</scope>
    <source>
        <strain evidence="10 11">BAC-16736</strain>
    </source>
</reference>
<evidence type="ECO:0000259" key="9">
    <source>
        <dbReference type="PROSITE" id="PS51782"/>
    </source>
</evidence>
<evidence type="ECO:0000256" key="6">
    <source>
        <dbReference type="ARBA" id="ARBA00023236"/>
    </source>
</evidence>
<dbReference type="Gene3D" id="3.10.350.10">
    <property type="entry name" value="LysM domain"/>
    <property type="match status" value="1"/>
</dbReference>
<comment type="similarity">
    <text evidence="8">Belongs to the YneA family.</text>
</comment>
<organism evidence="10 11">
    <name type="scientific">Bacillus licheniformis</name>
    <dbReference type="NCBI Taxonomy" id="1402"/>
    <lineage>
        <taxon>Bacteria</taxon>
        <taxon>Bacillati</taxon>
        <taxon>Bacillota</taxon>
        <taxon>Bacilli</taxon>
        <taxon>Bacillales</taxon>
        <taxon>Bacillaceae</taxon>
        <taxon>Bacillus</taxon>
    </lineage>
</organism>
<evidence type="ECO:0000313" key="10">
    <source>
        <dbReference type="EMBL" id="TWL22301.1"/>
    </source>
</evidence>
<proteinExistence type="inferred from homology"/>
<feature type="domain" description="LysM" evidence="9">
    <location>
        <begin position="38"/>
        <end position="89"/>
    </location>
</feature>
<keyword evidence="6 8" id="KW-0742">SOS response</keyword>
<dbReference type="Pfam" id="PF01476">
    <property type="entry name" value="LysM"/>
    <property type="match status" value="1"/>
</dbReference>
<dbReference type="EMBL" id="NILC01000029">
    <property type="protein sequence ID" value="TWL22301.1"/>
    <property type="molecule type" value="Genomic_DNA"/>
</dbReference>
<dbReference type="PROSITE" id="PS51782">
    <property type="entry name" value="LYSM"/>
    <property type="match status" value="1"/>
</dbReference>
<dbReference type="GO" id="GO:0000917">
    <property type="term" value="P:division septum assembly"/>
    <property type="evidence" value="ECO:0007669"/>
    <property type="project" value="UniProtKB-KW"/>
</dbReference>
<keyword evidence="1 8" id="KW-0963">Cytoplasm</keyword>
<dbReference type="AlphaFoldDB" id="A0A8B5Y7L2"/>
<comment type="caution">
    <text evidence="10">The sequence shown here is derived from an EMBL/GenBank/DDBJ whole genome shotgun (WGS) entry which is preliminary data.</text>
</comment>
<keyword evidence="4 8" id="KW-0234">DNA repair</keyword>
<evidence type="ECO:0000256" key="7">
    <source>
        <dbReference type="ARBA" id="ARBA00023306"/>
    </source>
</evidence>
<accession>A0A8B5Y7L2</accession>
<dbReference type="GO" id="GO:0005737">
    <property type="term" value="C:cytoplasm"/>
    <property type="evidence" value="ECO:0007669"/>
    <property type="project" value="UniProtKB-SubCell"/>
</dbReference>
<dbReference type="HAMAP" id="MF_02014">
    <property type="entry name" value="YneA"/>
    <property type="match status" value="1"/>
</dbReference>
<dbReference type="InterPro" id="IPR018392">
    <property type="entry name" value="LysM"/>
</dbReference>
<dbReference type="InterPro" id="IPR022887">
    <property type="entry name" value="Cell_div_suppressor_YneA"/>
</dbReference>
<dbReference type="CDD" id="cd00118">
    <property type="entry name" value="LysM"/>
    <property type="match status" value="1"/>
</dbReference>
<gene>
    <name evidence="8" type="primary">yneA</name>
    <name evidence="10" type="ORF">CHCC16736_3770</name>
</gene>
<keyword evidence="2 8" id="KW-0132">Cell division</keyword>
<dbReference type="GO" id="GO:0006281">
    <property type="term" value="P:DNA repair"/>
    <property type="evidence" value="ECO:0007669"/>
    <property type="project" value="UniProtKB-KW"/>
</dbReference>
<dbReference type="SMART" id="SM00257">
    <property type="entry name" value="LysM"/>
    <property type="match status" value="1"/>
</dbReference>
<evidence type="ECO:0000256" key="4">
    <source>
        <dbReference type="ARBA" id="ARBA00023204"/>
    </source>
</evidence>
<evidence type="ECO:0000256" key="8">
    <source>
        <dbReference type="HAMAP-Rule" id="MF_02014"/>
    </source>
</evidence>
<evidence type="ECO:0000256" key="5">
    <source>
        <dbReference type="ARBA" id="ARBA00023210"/>
    </source>
</evidence>
<dbReference type="GO" id="GO:0009432">
    <property type="term" value="P:SOS response"/>
    <property type="evidence" value="ECO:0007669"/>
    <property type="project" value="UniProtKB-UniRule"/>
</dbReference>
<evidence type="ECO:0000256" key="3">
    <source>
        <dbReference type="ARBA" id="ARBA00022763"/>
    </source>
</evidence>
<evidence type="ECO:0000256" key="2">
    <source>
        <dbReference type="ARBA" id="ARBA00022618"/>
    </source>
</evidence>
<evidence type="ECO:0000313" key="11">
    <source>
        <dbReference type="Proteomes" id="UP000435910"/>
    </source>
</evidence>
<dbReference type="GO" id="GO:0051782">
    <property type="term" value="P:negative regulation of cell division"/>
    <property type="evidence" value="ECO:0007669"/>
    <property type="project" value="UniProtKB-UniRule"/>
</dbReference>
<dbReference type="InterPro" id="IPR036779">
    <property type="entry name" value="LysM_dom_sf"/>
</dbReference>
<dbReference type="Proteomes" id="UP000435910">
    <property type="component" value="Unassembled WGS sequence"/>
</dbReference>
<keyword evidence="5 8" id="KW-0717">Septation</keyword>
<keyword evidence="3 8" id="KW-0227">DNA damage</keyword>
<name>A0A8B5Y7L2_BACLI</name>
<evidence type="ECO:0000256" key="1">
    <source>
        <dbReference type="ARBA" id="ARBA00022490"/>
    </source>
</evidence>
<comment type="subcellular location">
    <subcellularLocation>
        <location evidence="8">Cytoplasm</location>
    </subcellularLocation>
</comment>
<keyword evidence="7 8" id="KW-0131">Cell cycle</keyword>
<protein>
    <recommendedName>
        <fullName evidence="8">Cell division suppressor protein YneA</fullName>
    </recommendedName>
</protein>